<name>A0A7M5VBK1_9CNID</name>
<keyword evidence="2" id="KW-1185">Reference proteome</keyword>
<dbReference type="AlphaFoldDB" id="A0A7M5VBK1"/>
<evidence type="ECO:0000313" key="1">
    <source>
        <dbReference type="EnsemblMetazoa" id="CLYHEMP007707.1"/>
    </source>
</evidence>
<protein>
    <submittedName>
        <fullName evidence="1">Uncharacterized protein</fullName>
    </submittedName>
</protein>
<proteinExistence type="predicted"/>
<sequence>MLSKQAISDIADKCSSTVHSCKPPDFEVLYAYSYVDQAYFFIADANINTSLTEGCWGFGLEVATKNDRKSMTYYNFIQNDVQIEHAVQVILKQSYSFDLYTFPLGLKESITLKAPDECGNQVLSHIYEVSKNKTKKSEKNCSDCTLSGLTMKMDFAEEVCHRYENKTTRNIALNQRMKCNEECILILTNGTYGGM</sequence>
<evidence type="ECO:0000313" key="2">
    <source>
        <dbReference type="Proteomes" id="UP000594262"/>
    </source>
</evidence>
<accession>A0A7M5VBK1</accession>
<organism evidence="1 2">
    <name type="scientific">Clytia hemisphaerica</name>
    <dbReference type="NCBI Taxonomy" id="252671"/>
    <lineage>
        <taxon>Eukaryota</taxon>
        <taxon>Metazoa</taxon>
        <taxon>Cnidaria</taxon>
        <taxon>Hydrozoa</taxon>
        <taxon>Hydroidolina</taxon>
        <taxon>Leptothecata</taxon>
        <taxon>Obeliida</taxon>
        <taxon>Clytiidae</taxon>
        <taxon>Clytia</taxon>
    </lineage>
</organism>
<dbReference type="EnsemblMetazoa" id="CLYHEMT007707.1">
    <property type="protein sequence ID" value="CLYHEMP007707.1"/>
    <property type="gene ID" value="CLYHEMG007707"/>
</dbReference>
<dbReference type="Proteomes" id="UP000594262">
    <property type="component" value="Unplaced"/>
</dbReference>
<reference evidence="1" key="1">
    <citation type="submission" date="2021-01" db="UniProtKB">
        <authorList>
            <consortium name="EnsemblMetazoa"/>
        </authorList>
    </citation>
    <scope>IDENTIFICATION</scope>
</reference>
<dbReference type="OrthoDB" id="10642613at2759"/>